<reference evidence="1" key="1">
    <citation type="submission" date="2016-04" db="EMBL/GenBank/DDBJ databases">
        <authorList>
            <person name="Evans L.H."/>
            <person name="Alamgir A."/>
            <person name="Owens N."/>
            <person name="Weber N.D."/>
            <person name="Virtaneva K."/>
            <person name="Barbian K."/>
            <person name="Babar A."/>
            <person name="Rosenke K."/>
        </authorList>
    </citation>
    <scope>NUCLEOTIDE SEQUENCE [LARGE SCALE GENOMIC DNA]</scope>
    <source>
        <strain evidence="1">CBS 101.48</strain>
    </source>
</reference>
<gene>
    <name evidence="1" type="primary">ABSGL_08154.1 scaffold 9591</name>
</gene>
<sequence length="68" mass="7752">MYVKVDLTIMYRPLESLQLFGLYDVHGIVMVVDLRNVFHIMIQVGFIDGIGLKGYGTGYVWSRSKAKV</sequence>
<dbReference type="InParanoid" id="A0A168PH21"/>
<dbReference type="Proteomes" id="UP000078561">
    <property type="component" value="Unassembled WGS sequence"/>
</dbReference>
<accession>A0A168PH21</accession>
<dbReference type="EMBL" id="LT553804">
    <property type="protein sequence ID" value="SAM02375.1"/>
    <property type="molecule type" value="Genomic_DNA"/>
</dbReference>
<name>A0A168PH21_ABSGL</name>
<keyword evidence="2" id="KW-1185">Reference proteome</keyword>
<protein>
    <submittedName>
        <fullName evidence="1">Uncharacterized protein</fullName>
    </submittedName>
</protein>
<organism evidence="1">
    <name type="scientific">Absidia glauca</name>
    <name type="common">Pin mould</name>
    <dbReference type="NCBI Taxonomy" id="4829"/>
    <lineage>
        <taxon>Eukaryota</taxon>
        <taxon>Fungi</taxon>
        <taxon>Fungi incertae sedis</taxon>
        <taxon>Mucoromycota</taxon>
        <taxon>Mucoromycotina</taxon>
        <taxon>Mucoromycetes</taxon>
        <taxon>Mucorales</taxon>
        <taxon>Cunninghamellaceae</taxon>
        <taxon>Absidia</taxon>
    </lineage>
</organism>
<dbReference type="AlphaFoldDB" id="A0A168PH21"/>
<proteinExistence type="predicted"/>
<evidence type="ECO:0000313" key="2">
    <source>
        <dbReference type="Proteomes" id="UP000078561"/>
    </source>
</evidence>
<evidence type="ECO:0000313" key="1">
    <source>
        <dbReference type="EMBL" id="SAM02375.1"/>
    </source>
</evidence>